<proteinExistence type="predicted"/>
<dbReference type="Proteomes" id="UP000613974">
    <property type="component" value="Unassembled WGS sequence"/>
</dbReference>
<gene>
    <name evidence="1" type="ORF">Snoj_22940</name>
</gene>
<evidence type="ECO:0000313" key="1">
    <source>
        <dbReference type="EMBL" id="GHI68376.1"/>
    </source>
</evidence>
<protein>
    <submittedName>
        <fullName evidence="1">Uncharacterized protein</fullName>
    </submittedName>
</protein>
<dbReference type="EMBL" id="BNEC01000003">
    <property type="protein sequence ID" value="GHI68376.1"/>
    <property type="molecule type" value="Genomic_DNA"/>
</dbReference>
<keyword evidence="2" id="KW-1185">Reference proteome</keyword>
<name>A0ABQ3SJQ7_9ACTN</name>
<reference evidence="2" key="1">
    <citation type="submission" date="2023-07" db="EMBL/GenBank/DDBJ databases">
        <title>Whole genome shotgun sequence of Streptomyces nojiriensis NBRC 13794.</title>
        <authorList>
            <person name="Komaki H."/>
            <person name="Tamura T."/>
        </authorList>
    </citation>
    <scope>NUCLEOTIDE SEQUENCE [LARGE SCALE GENOMIC DNA]</scope>
    <source>
        <strain evidence="2">NBRC 13794</strain>
    </source>
</reference>
<evidence type="ECO:0000313" key="2">
    <source>
        <dbReference type="Proteomes" id="UP000613974"/>
    </source>
</evidence>
<organism evidence="1 2">
    <name type="scientific">Streptomyces nojiriensis</name>
    <dbReference type="NCBI Taxonomy" id="66374"/>
    <lineage>
        <taxon>Bacteria</taxon>
        <taxon>Bacillati</taxon>
        <taxon>Actinomycetota</taxon>
        <taxon>Actinomycetes</taxon>
        <taxon>Kitasatosporales</taxon>
        <taxon>Streptomycetaceae</taxon>
        <taxon>Streptomyces</taxon>
    </lineage>
</organism>
<accession>A0ABQ3SJQ7</accession>
<sequence length="94" mass="10444">MVHPQPSWVPQIRVLSGPTLLAGIPRRRDVEGACQEDVRTVQLRWGAGGVCVRRIDDGERKRPTPLSDVAVRAHRLHHVRAVTRPYAPLAASAR</sequence>
<comment type="caution">
    <text evidence="1">The sequence shown here is derived from an EMBL/GenBank/DDBJ whole genome shotgun (WGS) entry which is preliminary data.</text>
</comment>